<dbReference type="PRINTS" id="PR00190">
    <property type="entry name" value="ACTIN"/>
</dbReference>
<gene>
    <name evidence="10" type="ORF">CTOB1V02_LOCUS10589</name>
</gene>
<keyword evidence="7" id="KW-0206">Cytoskeleton</keyword>
<dbReference type="GO" id="GO:0005524">
    <property type="term" value="F:ATP binding"/>
    <property type="evidence" value="ECO:0007669"/>
    <property type="project" value="UniProtKB-KW"/>
</dbReference>
<evidence type="ECO:0000313" key="10">
    <source>
        <dbReference type="EMBL" id="CAD7232761.1"/>
    </source>
</evidence>
<proteinExistence type="inferred from homology"/>
<dbReference type="GO" id="GO:0016787">
    <property type="term" value="F:hydrolase activity"/>
    <property type="evidence" value="ECO:0007669"/>
    <property type="project" value="UniProtKB-KW"/>
</dbReference>
<dbReference type="FunFam" id="3.30.420.40:FF:000148">
    <property type="entry name" value="Actin, alpha skeletal muscle"/>
    <property type="match status" value="1"/>
</dbReference>
<dbReference type="GO" id="GO:0005856">
    <property type="term" value="C:cytoskeleton"/>
    <property type="evidence" value="ECO:0007669"/>
    <property type="project" value="UniProtKB-SubCell"/>
</dbReference>
<comment type="similarity">
    <text evidence="2 9">Belongs to the actin family.</text>
</comment>
<name>A0A7R8WJ79_9CRUS</name>
<evidence type="ECO:0000256" key="3">
    <source>
        <dbReference type="ARBA" id="ARBA00022490"/>
    </source>
</evidence>
<evidence type="ECO:0000256" key="5">
    <source>
        <dbReference type="ARBA" id="ARBA00022801"/>
    </source>
</evidence>
<evidence type="ECO:0000256" key="2">
    <source>
        <dbReference type="ARBA" id="ARBA00006752"/>
    </source>
</evidence>
<dbReference type="AlphaFoldDB" id="A0A7R8WJ79"/>
<dbReference type="SMART" id="SM00268">
    <property type="entry name" value="ACTIN"/>
    <property type="match status" value="1"/>
</dbReference>
<keyword evidence="6" id="KW-0067">ATP-binding</keyword>
<dbReference type="Gene3D" id="3.30.420.40">
    <property type="match status" value="2"/>
</dbReference>
<dbReference type="SUPFAM" id="SSF53067">
    <property type="entry name" value="Actin-like ATPase domain"/>
    <property type="match status" value="2"/>
</dbReference>
<dbReference type="EMBL" id="OB665107">
    <property type="protein sequence ID" value="CAD7232761.1"/>
    <property type="molecule type" value="Genomic_DNA"/>
</dbReference>
<evidence type="ECO:0000256" key="1">
    <source>
        <dbReference type="ARBA" id="ARBA00004245"/>
    </source>
</evidence>
<evidence type="ECO:0000256" key="6">
    <source>
        <dbReference type="ARBA" id="ARBA00022840"/>
    </source>
</evidence>
<dbReference type="FunFam" id="3.30.420.40:FF:000218">
    <property type="entry name" value="actin, alpha sarcomeric/skeletal-like"/>
    <property type="match status" value="1"/>
</dbReference>
<dbReference type="PROSITE" id="PS00432">
    <property type="entry name" value="ACTINS_2"/>
    <property type="match status" value="1"/>
</dbReference>
<protein>
    <submittedName>
        <fullName evidence="10">Uncharacterized protein</fullName>
    </submittedName>
</protein>
<accession>A0A7R8WJ79</accession>
<dbReference type="Pfam" id="PF00022">
    <property type="entry name" value="Actin"/>
    <property type="match status" value="1"/>
</dbReference>
<keyword evidence="4" id="KW-0547">Nucleotide-binding</keyword>
<keyword evidence="5" id="KW-0378">Hydrolase</keyword>
<sequence length="377" mass="42200">MSCATTSIMNARPVVIDNGSDTCKVGFAGSQAPTSVFPSSCTGRDNEFVMVSRGQNNDFEDFLTYPIQKGIVTNWNDLEHIWHHIFYNNLRVIPMEHPVLLTDAPLNHRANREKMAQMMFENFNTPAMYVANQAVLSLYASGRSTGIVVDSGEGVSHTVPIFEGHVLPTAVSHLDLAGRGLTDYLMKLLEHRGYDFCGRNIARDIKEKLCYVTEEYILDATASASNSNSHKELYELPNGKIITIDKERSKCPEALFEPRPDFCGIHVTTYNSIMKCPIDSRELLYENIVLSGGTTLLPGIAARMQRELISLAPSMVRRIKIIAPPERKYSAWIGGSILASNIAQQKWITKQEYDESGPSIVHRKCSIPEFFTPTWSF</sequence>
<evidence type="ECO:0000256" key="8">
    <source>
        <dbReference type="ARBA" id="ARBA00049360"/>
    </source>
</evidence>
<keyword evidence="3" id="KW-0963">Cytoplasm</keyword>
<comment type="subcellular location">
    <subcellularLocation>
        <location evidence="1">Cytoplasm</location>
        <location evidence="1">Cytoskeleton</location>
    </subcellularLocation>
</comment>
<evidence type="ECO:0000256" key="7">
    <source>
        <dbReference type="ARBA" id="ARBA00023212"/>
    </source>
</evidence>
<reference evidence="10" key="1">
    <citation type="submission" date="2020-11" db="EMBL/GenBank/DDBJ databases">
        <authorList>
            <person name="Tran Van P."/>
        </authorList>
    </citation>
    <scope>NUCLEOTIDE SEQUENCE</scope>
</reference>
<dbReference type="InterPro" id="IPR004000">
    <property type="entry name" value="Actin"/>
</dbReference>
<evidence type="ECO:0000256" key="4">
    <source>
        <dbReference type="ARBA" id="ARBA00022741"/>
    </source>
</evidence>
<dbReference type="OrthoDB" id="5132116at2759"/>
<dbReference type="Gene3D" id="3.90.640.10">
    <property type="entry name" value="Actin, Chain A, domain 4"/>
    <property type="match status" value="1"/>
</dbReference>
<dbReference type="PANTHER" id="PTHR11937">
    <property type="entry name" value="ACTIN"/>
    <property type="match status" value="1"/>
</dbReference>
<dbReference type="InterPro" id="IPR043129">
    <property type="entry name" value="ATPase_NBD"/>
</dbReference>
<comment type="catalytic activity">
    <reaction evidence="8">
        <text>ATP + H2O = ADP + phosphate + H(+)</text>
        <dbReference type="Rhea" id="RHEA:13065"/>
        <dbReference type="ChEBI" id="CHEBI:15377"/>
        <dbReference type="ChEBI" id="CHEBI:15378"/>
        <dbReference type="ChEBI" id="CHEBI:30616"/>
        <dbReference type="ChEBI" id="CHEBI:43474"/>
        <dbReference type="ChEBI" id="CHEBI:456216"/>
    </reaction>
</comment>
<organism evidence="10">
    <name type="scientific">Cyprideis torosa</name>
    <dbReference type="NCBI Taxonomy" id="163714"/>
    <lineage>
        <taxon>Eukaryota</taxon>
        <taxon>Metazoa</taxon>
        <taxon>Ecdysozoa</taxon>
        <taxon>Arthropoda</taxon>
        <taxon>Crustacea</taxon>
        <taxon>Oligostraca</taxon>
        <taxon>Ostracoda</taxon>
        <taxon>Podocopa</taxon>
        <taxon>Podocopida</taxon>
        <taxon>Cytherocopina</taxon>
        <taxon>Cytheroidea</taxon>
        <taxon>Cytherideidae</taxon>
        <taxon>Cyprideis</taxon>
    </lineage>
</organism>
<evidence type="ECO:0000256" key="9">
    <source>
        <dbReference type="RuleBase" id="RU000487"/>
    </source>
</evidence>
<dbReference type="InterPro" id="IPR004001">
    <property type="entry name" value="Actin_CS"/>
</dbReference>